<name>A0A7W9YC67_9HYPH</name>
<dbReference type="InterPro" id="IPR029056">
    <property type="entry name" value="Ribokinase-like"/>
</dbReference>
<evidence type="ECO:0000313" key="3">
    <source>
        <dbReference type="Proteomes" id="UP000547879"/>
    </source>
</evidence>
<keyword evidence="2" id="KW-0808">Transferase</keyword>
<dbReference type="GO" id="GO:0016301">
    <property type="term" value="F:kinase activity"/>
    <property type="evidence" value="ECO:0007669"/>
    <property type="project" value="UniProtKB-KW"/>
</dbReference>
<organism evidence="2 3">
    <name type="scientific">Rhizobium wenxiniae</name>
    <dbReference type="NCBI Taxonomy" id="1737357"/>
    <lineage>
        <taxon>Bacteria</taxon>
        <taxon>Pseudomonadati</taxon>
        <taxon>Pseudomonadota</taxon>
        <taxon>Alphaproteobacteria</taxon>
        <taxon>Hyphomicrobiales</taxon>
        <taxon>Rhizobiaceae</taxon>
        <taxon>Rhizobium/Agrobacterium group</taxon>
        <taxon>Rhizobium</taxon>
    </lineage>
</organism>
<keyword evidence="2" id="KW-0418">Kinase</keyword>
<dbReference type="Proteomes" id="UP000547879">
    <property type="component" value="Unassembled WGS sequence"/>
</dbReference>
<evidence type="ECO:0000313" key="2">
    <source>
        <dbReference type="EMBL" id="MBB6165831.1"/>
    </source>
</evidence>
<proteinExistence type="predicted"/>
<dbReference type="Pfam" id="PF00294">
    <property type="entry name" value="PfkB"/>
    <property type="match status" value="1"/>
</dbReference>
<accession>A0A7W9YC67</accession>
<comment type="caution">
    <text evidence="2">The sequence shown here is derived from an EMBL/GenBank/DDBJ whole genome shotgun (WGS) entry which is preliminary data.</text>
</comment>
<gene>
    <name evidence="2" type="ORF">HNQ72_005679</name>
</gene>
<reference evidence="2 3" key="1">
    <citation type="submission" date="2020-08" db="EMBL/GenBank/DDBJ databases">
        <title>Genomic Encyclopedia of Type Strains, Phase IV (KMG-IV): sequencing the most valuable type-strain genomes for metagenomic binning, comparative biology and taxonomic classification.</title>
        <authorList>
            <person name="Goeker M."/>
        </authorList>
    </citation>
    <scope>NUCLEOTIDE SEQUENCE [LARGE SCALE GENOMIC DNA]</scope>
    <source>
        <strain evidence="2 3">DSM 100734</strain>
    </source>
</reference>
<sequence>METSGETSLSVIATIVVKLVSTHGAGDEFIGVLAAELLWGRGIEAALGKAN</sequence>
<dbReference type="AlphaFoldDB" id="A0A7W9YC67"/>
<protein>
    <submittedName>
        <fullName evidence="2">Sugar/nucleoside kinase (Ribokinase family)</fullName>
    </submittedName>
</protein>
<feature type="domain" description="Carbohydrate kinase PfkB" evidence="1">
    <location>
        <begin position="5"/>
        <end position="51"/>
    </location>
</feature>
<dbReference type="EMBL" id="JACHEG010000011">
    <property type="protein sequence ID" value="MBB6165831.1"/>
    <property type="molecule type" value="Genomic_DNA"/>
</dbReference>
<keyword evidence="3" id="KW-1185">Reference proteome</keyword>
<dbReference type="SUPFAM" id="SSF53613">
    <property type="entry name" value="Ribokinase-like"/>
    <property type="match status" value="1"/>
</dbReference>
<dbReference type="InterPro" id="IPR011611">
    <property type="entry name" value="PfkB_dom"/>
</dbReference>
<dbReference type="Gene3D" id="3.40.1190.20">
    <property type="match status" value="1"/>
</dbReference>
<evidence type="ECO:0000259" key="1">
    <source>
        <dbReference type="Pfam" id="PF00294"/>
    </source>
</evidence>